<dbReference type="Gene3D" id="1.10.10.10">
    <property type="entry name" value="Winged helix-like DNA-binding domain superfamily/Winged helix DNA-binding domain"/>
    <property type="match status" value="1"/>
</dbReference>
<proteinExistence type="predicted"/>
<dbReference type="InterPro" id="IPR000524">
    <property type="entry name" value="Tscrpt_reg_HTH_GntR"/>
</dbReference>
<dbReference type="InterPro" id="IPR028978">
    <property type="entry name" value="Chorismate_lyase_/UTRA_dom_sf"/>
</dbReference>
<dbReference type="GO" id="GO:0003677">
    <property type="term" value="F:DNA binding"/>
    <property type="evidence" value="ECO:0007669"/>
    <property type="project" value="UniProtKB-KW"/>
</dbReference>
<dbReference type="Proteomes" id="UP000256977">
    <property type="component" value="Unassembled WGS sequence"/>
</dbReference>
<evidence type="ECO:0000256" key="1">
    <source>
        <dbReference type="ARBA" id="ARBA00023015"/>
    </source>
</evidence>
<evidence type="ECO:0000259" key="4">
    <source>
        <dbReference type="PROSITE" id="PS50949"/>
    </source>
</evidence>
<dbReference type="Gene3D" id="3.40.1410.10">
    <property type="entry name" value="Chorismate lyase-like"/>
    <property type="match status" value="1"/>
</dbReference>
<dbReference type="Pfam" id="PF00392">
    <property type="entry name" value="GntR"/>
    <property type="match status" value="1"/>
</dbReference>
<feature type="domain" description="HTH gntR-type" evidence="4">
    <location>
        <begin position="8"/>
        <end position="76"/>
    </location>
</feature>
<evidence type="ECO:0000313" key="5">
    <source>
        <dbReference type="EMBL" id="RED57058.1"/>
    </source>
</evidence>
<dbReference type="RefSeq" id="WP_116064783.1">
    <property type="nucleotide sequence ID" value="NZ_QRDZ01000037.1"/>
</dbReference>
<sequence length="237" mass="27162">MTLSRDHKPLYRQIKNIIKDRILHGVYPLGDLIPSEPQLEQEFSVSKITVRNAIQELVQEGYLEKGSGKGTKVLRNTSTSRLSKQMSFTEILVEGGHRIRKRLLSTETIRNAEGSEPYRLFGESCVCIERLYFLDDVPYVHYTHYLTSRTGNVEAADLGEQSLYGWLEEQEIGLASFRDHFEVAVAPVRVSELLKLEPNTHLLRRSRYSRVPSGDVAEYSVGYYNTALQQYLVNYEA</sequence>
<dbReference type="FunFam" id="1.10.10.10:FF:000079">
    <property type="entry name" value="GntR family transcriptional regulator"/>
    <property type="match status" value="1"/>
</dbReference>
<dbReference type="InterPro" id="IPR036388">
    <property type="entry name" value="WH-like_DNA-bd_sf"/>
</dbReference>
<keyword evidence="2" id="KW-0238">DNA-binding</keyword>
<reference evidence="5 6" key="1">
    <citation type="submission" date="2018-07" db="EMBL/GenBank/DDBJ databases">
        <title>Genomic Encyclopedia of Type Strains, Phase III (KMG-III): the genomes of soil and plant-associated and newly described type strains.</title>
        <authorList>
            <person name="Whitman W."/>
        </authorList>
    </citation>
    <scope>NUCLEOTIDE SEQUENCE [LARGE SCALE GENOMIC DNA]</scope>
    <source>
        <strain evidence="5 6">CECT 7287</strain>
    </source>
</reference>
<accession>A0A3D9I5N0</accession>
<dbReference type="SMART" id="SM00345">
    <property type="entry name" value="HTH_GNTR"/>
    <property type="match status" value="1"/>
</dbReference>
<dbReference type="PRINTS" id="PR00035">
    <property type="entry name" value="HTHGNTR"/>
</dbReference>
<keyword evidence="3" id="KW-0804">Transcription</keyword>
<dbReference type="SMART" id="SM00866">
    <property type="entry name" value="UTRA"/>
    <property type="match status" value="1"/>
</dbReference>
<dbReference type="AlphaFoldDB" id="A0A3D9I5N0"/>
<evidence type="ECO:0000256" key="3">
    <source>
        <dbReference type="ARBA" id="ARBA00023163"/>
    </source>
</evidence>
<dbReference type="SUPFAM" id="SSF64288">
    <property type="entry name" value="Chorismate lyase-like"/>
    <property type="match status" value="1"/>
</dbReference>
<dbReference type="SUPFAM" id="SSF46785">
    <property type="entry name" value="Winged helix' DNA-binding domain"/>
    <property type="match status" value="1"/>
</dbReference>
<name>A0A3D9I5N0_9BACL</name>
<protein>
    <submittedName>
        <fullName evidence="5">GntR family transcriptional regulator</fullName>
    </submittedName>
</protein>
<evidence type="ECO:0000313" key="6">
    <source>
        <dbReference type="Proteomes" id="UP000256977"/>
    </source>
</evidence>
<dbReference type="InterPro" id="IPR011663">
    <property type="entry name" value="UTRA"/>
</dbReference>
<organism evidence="5 6">
    <name type="scientific">Cohnella phaseoli</name>
    <dbReference type="NCBI Taxonomy" id="456490"/>
    <lineage>
        <taxon>Bacteria</taxon>
        <taxon>Bacillati</taxon>
        <taxon>Bacillota</taxon>
        <taxon>Bacilli</taxon>
        <taxon>Bacillales</taxon>
        <taxon>Paenibacillaceae</taxon>
        <taxon>Cohnella</taxon>
    </lineage>
</organism>
<dbReference type="InterPro" id="IPR050679">
    <property type="entry name" value="Bact_HTH_transcr_reg"/>
</dbReference>
<dbReference type="EMBL" id="QRDZ01000037">
    <property type="protein sequence ID" value="RED57058.1"/>
    <property type="molecule type" value="Genomic_DNA"/>
</dbReference>
<dbReference type="CDD" id="cd07377">
    <property type="entry name" value="WHTH_GntR"/>
    <property type="match status" value="1"/>
</dbReference>
<dbReference type="Pfam" id="PF07702">
    <property type="entry name" value="UTRA"/>
    <property type="match status" value="1"/>
</dbReference>
<dbReference type="OrthoDB" id="457376at2"/>
<keyword evidence="6" id="KW-1185">Reference proteome</keyword>
<dbReference type="GO" id="GO:0003700">
    <property type="term" value="F:DNA-binding transcription factor activity"/>
    <property type="evidence" value="ECO:0007669"/>
    <property type="project" value="InterPro"/>
</dbReference>
<evidence type="ECO:0000256" key="2">
    <source>
        <dbReference type="ARBA" id="ARBA00023125"/>
    </source>
</evidence>
<keyword evidence="1" id="KW-0805">Transcription regulation</keyword>
<dbReference type="InterPro" id="IPR036390">
    <property type="entry name" value="WH_DNA-bd_sf"/>
</dbReference>
<dbReference type="PANTHER" id="PTHR44846">
    <property type="entry name" value="MANNOSYL-D-GLYCERATE TRANSPORT/METABOLISM SYSTEM REPRESSOR MNGR-RELATED"/>
    <property type="match status" value="1"/>
</dbReference>
<dbReference type="PROSITE" id="PS50949">
    <property type="entry name" value="HTH_GNTR"/>
    <property type="match status" value="1"/>
</dbReference>
<dbReference type="GO" id="GO:0045892">
    <property type="term" value="P:negative regulation of DNA-templated transcription"/>
    <property type="evidence" value="ECO:0007669"/>
    <property type="project" value="TreeGrafter"/>
</dbReference>
<gene>
    <name evidence="5" type="ORF">DFP98_13750</name>
</gene>
<comment type="caution">
    <text evidence="5">The sequence shown here is derived from an EMBL/GenBank/DDBJ whole genome shotgun (WGS) entry which is preliminary data.</text>
</comment>
<dbReference type="PANTHER" id="PTHR44846:SF1">
    <property type="entry name" value="MANNOSYL-D-GLYCERATE TRANSPORT_METABOLISM SYSTEM REPRESSOR MNGR-RELATED"/>
    <property type="match status" value="1"/>
</dbReference>